<reference evidence="2" key="2">
    <citation type="submission" date="2020-10" db="UniProtKB">
        <authorList>
            <consortium name="WormBaseParasite"/>
        </authorList>
    </citation>
    <scope>IDENTIFICATION</scope>
</reference>
<dbReference type="InterPro" id="IPR051722">
    <property type="entry name" value="Endocytosis_PI4K-reg_protein"/>
</dbReference>
<dbReference type="Proteomes" id="UP000492821">
    <property type="component" value="Unassembled WGS sequence"/>
</dbReference>
<evidence type="ECO:0000313" key="1">
    <source>
        <dbReference type="Proteomes" id="UP000492821"/>
    </source>
</evidence>
<accession>A0A7E4VY82</accession>
<dbReference type="WBParaSite" id="Pan_g4591.t1">
    <property type="protein sequence ID" value="Pan_g4591.t1"/>
    <property type="gene ID" value="Pan_g4591"/>
</dbReference>
<dbReference type="GO" id="GO:0046854">
    <property type="term" value="P:phosphatidylinositol phosphate biosynthetic process"/>
    <property type="evidence" value="ECO:0007669"/>
    <property type="project" value="TreeGrafter"/>
</dbReference>
<sequence>MWSAFRSGECRGECNWTRLSEHLSSIRSKSGVVEKLHLIECELLETFLEKYASTQETSKPRTNHREYLRRAEGELRNVITNNPNEPTIVMAAYLLLVNKASTQFASLRALKHVAEGYAIKGRFSIVHFVDMSLFLGLAFEQNLLKDLKYNLINARVISCFEKSVEMFLSYMSELELSSSENTRASSVPTGSSGNQPPCKIGVLKGSKLLETVLERVAFLALRRNNNERRWTAEDIKWYRRFATILCIRQSLFDFKADYSSIGRNSPLWDDRRRL</sequence>
<organism evidence="1 2">
    <name type="scientific">Panagrellus redivivus</name>
    <name type="common">Microworm</name>
    <dbReference type="NCBI Taxonomy" id="6233"/>
    <lineage>
        <taxon>Eukaryota</taxon>
        <taxon>Metazoa</taxon>
        <taxon>Ecdysozoa</taxon>
        <taxon>Nematoda</taxon>
        <taxon>Chromadorea</taxon>
        <taxon>Rhabditida</taxon>
        <taxon>Tylenchina</taxon>
        <taxon>Panagrolaimomorpha</taxon>
        <taxon>Panagrolaimoidea</taxon>
        <taxon>Panagrolaimidae</taxon>
        <taxon>Panagrellus</taxon>
    </lineage>
</organism>
<name>A0A7E4VY82_PANRE</name>
<keyword evidence="1" id="KW-1185">Reference proteome</keyword>
<dbReference type="PANTHER" id="PTHR23083">
    <property type="entry name" value="TETRATRICOPEPTIDE REPEAT PROTEIN, TPR"/>
    <property type="match status" value="1"/>
</dbReference>
<dbReference type="AlphaFoldDB" id="A0A7E4VY82"/>
<reference evidence="1" key="1">
    <citation type="journal article" date="2013" name="Genetics">
        <title>The draft genome and transcriptome of Panagrellus redivivus are shaped by the harsh demands of a free-living lifestyle.</title>
        <authorList>
            <person name="Srinivasan J."/>
            <person name="Dillman A.R."/>
            <person name="Macchietto M.G."/>
            <person name="Heikkinen L."/>
            <person name="Lakso M."/>
            <person name="Fracchia K.M."/>
            <person name="Antoshechkin I."/>
            <person name="Mortazavi A."/>
            <person name="Wong G."/>
            <person name="Sternberg P.W."/>
        </authorList>
    </citation>
    <scope>NUCLEOTIDE SEQUENCE [LARGE SCALE GENOMIC DNA]</scope>
    <source>
        <strain evidence="1">MT8872</strain>
    </source>
</reference>
<proteinExistence type="predicted"/>
<protein>
    <submittedName>
        <fullName evidence="2">Cyclin N-terminal domain-containing protein</fullName>
    </submittedName>
</protein>
<dbReference type="GO" id="GO:0072659">
    <property type="term" value="P:protein localization to plasma membrane"/>
    <property type="evidence" value="ECO:0007669"/>
    <property type="project" value="TreeGrafter"/>
</dbReference>
<dbReference type="PANTHER" id="PTHR23083:SF464">
    <property type="entry name" value="TETRATRICOPEPTIDE REPEAT DOMAIN 7, ISOFORM A"/>
    <property type="match status" value="1"/>
</dbReference>
<evidence type="ECO:0000313" key="2">
    <source>
        <dbReference type="WBParaSite" id="Pan_g4591.t1"/>
    </source>
</evidence>
<dbReference type="GO" id="GO:0005886">
    <property type="term" value="C:plasma membrane"/>
    <property type="evidence" value="ECO:0007669"/>
    <property type="project" value="TreeGrafter"/>
</dbReference>